<dbReference type="PROSITE" id="PS51352">
    <property type="entry name" value="THIOREDOXIN_2"/>
    <property type="match status" value="1"/>
</dbReference>
<dbReference type="Proteomes" id="UP000000755">
    <property type="component" value="Chromosome"/>
</dbReference>
<accession>A0M6A5</accession>
<evidence type="ECO:0000259" key="1">
    <source>
        <dbReference type="PROSITE" id="PS51352"/>
    </source>
</evidence>
<dbReference type="RefSeq" id="WP_011711051.1">
    <property type="nucleotide sequence ID" value="NC_008571.1"/>
</dbReference>
<dbReference type="InterPro" id="IPR036249">
    <property type="entry name" value="Thioredoxin-like_sf"/>
</dbReference>
<dbReference type="InterPro" id="IPR012336">
    <property type="entry name" value="Thioredoxin-like_fold"/>
</dbReference>
<evidence type="ECO:0000313" key="2">
    <source>
        <dbReference type="EMBL" id="CAL68150.1"/>
    </source>
</evidence>
<dbReference type="STRING" id="411154.GFO_3207"/>
<dbReference type="Gene3D" id="3.40.30.10">
    <property type="entry name" value="Glutaredoxin"/>
    <property type="match status" value="1"/>
</dbReference>
<protein>
    <recommendedName>
        <fullName evidence="1">Thioredoxin domain-containing protein</fullName>
    </recommendedName>
</protein>
<dbReference type="EMBL" id="CU207366">
    <property type="protein sequence ID" value="CAL68150.1"/>
    <property type="molecule type" value="Genomic_DNA"/>
</dbReference>
<dbReference type="eggNOG" id="COG4232">
    <property type="taxonomic scope" value="Bacteria"/>
</dbReference>
<dbReference type="HOGENOM" id="CLU_090389_8_0_10"/>
<dbReference type="InterPro" id="IPR013766">
    <property type="entry name" value="Thioredoxin_domain"/>
</dbReference>
<evidence type="ECO:0000313" key="3">
    <source>
        <dbReference type="Proteomes" id="UP000000755"/>
    </source>
</evidence>
<dbReference type="Pfam" id="PF13098">
    <property type="entry name" value="Thioredoxin_2"/>
    <property type="match status" value="1"/>
</dbReference>
<reference evidence="2 3" key="1">
    <citation type="journal article" date="2006" name="Environ. Microbiol.">
        <title>Whole genome analysis of the marine Bacteroidetes'Gramella forsetii' reveals adaptations to degradation of polymeric organic matter.</title>
        <authorList>
            <person name="Bauer M."/>
            <person name="Kube M."/>
            <person name="Teeling H."/>
            <person name="Richter M."/>
            <person name="Lombardot T."/>
            <person name="Allers E."/>
            <person name="Wuerdemann C.A."/>
            <person name="Quast C."/>
            <person name="Kuhl H."/>
            <person name="Knaust F."/>
            <person name="Woebken D."/>
            <person name="Bischof K."/>
            <person name="Mussmann M."/>
            <person name="Choudhuri J.V."/>
            <person name="Meyer F."/>
            <person name="Reinhardt R."/>
            <person name="Amann R.I."/>
            <person name="Gloeckner F.O."/>
        </authorList>
    </citation>
    <scope>NUCLEOTIDE SEQUENCE [LARGE SCALE GENOMIC DNA]</scope>
    <source>
        <strain evidence="2 3">KT0803</strain>
    </source>
</reference>
<dbReference type="OrthoDB" id="9811036at2"/>
<dbReference type="AlphaFoldDB" id="A0M6A5"/>
<sequence length="155" mass="18209">MKNLLFIILIFILQPMQAQRTEIAWIGFEDLEDSLKVKAKPVVLYFYTDWCVYCKKMDKNAFRDPEVISTVNQDFYAVKMNAESTEPVDFEGQTFINEQAKVQRNGVHQIPQMLATREDKPISFPVVMVLDKNFRVEKRSFEYLTSEKMRLLIKG</sequence>
<gene>
    <name evidence="2" type="ordered locus">GFO_3207</name>
</gene>
<proteinExistence type="predicted"/>
<dbReference type="SUPFAM" id="SSF52833">
    <property type="entry name" value="Thioredoxin-like"/>
    <property type="match status" value="1"/>
</dbReference>
<feature type="domain" description="Thioredoxin" evidence="1">
    <location>
        <begin position="10"/>
        <end position="155"/>
    </location>
</feature>
<name>A0M6A5_CHRFK</name>
<dbReference type="KEGG" id="gfo:GFO_3207"/>
<organism evidence="2 3">
    <name type="scientific">Christiangramia forsetii (strain DSM 17595 / CGMCC 1.15422 / KT0803)</name>
    <name type="common">Gramella forsetii</name>
    <dbReference type="NCBI Taxonomy" id="411154"/>
    <lineage>
        <taxon>Bacteria</taxon>
        <taxon>Pseudomonadati</taxon>
        <taxon>Bacteroidota</taxon>
        <taxon>Flavobacteriia</taxon>
        <taxon>Flavobacteriales</taxon>
        <taxon>Flavobacteriaceae</taxon>
        <taxon>Christiangramia</taxon>
    </lineage>
</organism>